<dbReference type="EMBL" id="BJNY01000026">
    <property type="protein sequence ID" value="GED07739.1"/>
    <property type="molecule type" value="Genomic_DNA"/>
</dbReference>
<organism evidence="2 3">
    <name type="scientific">Glutamicibacter uratoxydans</name>
    <name type="common">Arthrobacter uratoxydans</name>
    <dbReference type="NCBI Taxonomy" id="43667"/>
    <lineage>
        <taxon>Bacteria</taxon>
        <taxon>Bacillati</taxon>
        <taxon>Actinomycetota</taxon>
        <taxon>Actinomycetes</taxon>
        <taxon>Micrococcales</taxon>
        <taxon>Micrococcaceae</taxon>
        <taxon>Glutamicibacter</taxon>
    </lineage>
</organism>
<sequence length="372" mass="42213">MNSTEGIEELSAKLKAQKDSIQTEEATKNAFVMPFISRVLGYDVFNPLEVVPEFTADHGTKKGEKVDYAIMKDGEVQILIECKHVGDPLNVKHASQLFRYFSVTNARIGILTNGQVYHFFTDLDAPNIMDQKPFLILDLLEIDEIVLPEIAKLTKETFNLDSVLSSAEELKYVGALKREIGNEFREPSKDFVKLLMVKVTDRRATSDNLLLFNELVGKACNQFLKERVHERLKTALGESDNRYQEVSGINETVAQIQDSTEDAIEAKQESEKSGVETTEEELAGYQIVKAIACSEVKPHRVTHRDSKSYFGILLDDNNRRTIARLHFNAKSQKYIGILDADKVETRYPIEELDEIYLFADQIRETVARLEAN</sequence>
<evidence type="ECO:0000259" key="1">
    <source>
        <dbReference type="Pfam" id="PF13588"/>
    </source>
</evidence>
<proteinExistence type="predicted"/>
<dbReference type="Pfam" id="PF13588">
    <property type="entry name" value="HSDR_N_2"/>
    <property type="match status" value="1"/>
</dbReference>
<dbReference type="RefSeq" id="WP_246055574.1">
    <property type="nucleotide sequence ID" value="NZ_BAAAJL010000014.1"/>
</dbReference>
<keyword evidence="3" id="KW-1185">Reference proteome</keyword>
<evidence type="ECO:0000313" key="3">
    <source>
        <dbReference type="Proteomes" id="UP000316612"/>
    </source>
</evidence>
<feature type="domain" description="Type I restriction enzyme R protein N-terminal" evidence="1">
    <location>
        <begin position="49"/>
        <end position="121"/>
    </location>
</feature>
<protein>
    <recommendedName>
        <fullName evidence="1">Type I restriction enzyme R protein N-terminal domain-containing protein</fullName>
    </recommendedName>
</protein>
<dbReference type="PIRSF" id="PIRSF035009">
    <property type="entry name" value="UCP035009_HSDR_N"/>
    <property type="match status" value="1"/>
</dbReference>
<comment type="caution">
    <text evidence="2">The sequence shown here is derived from an EMBL/GenBank/DDBJ whole genome shotgun (WGS) entry which is preliminary data.</text>
</comment>
<dbReference type="InterPro" id="IPR017035">
    <property type="entry name" value="UCP035009_HsdR_All3000-type"/>
</dbReference>
<reference evidence="2 3" key="1">
    <citation type="submission" date="2019-06" db="EMBL/GenBank/DDBJ databases">
        <title>Whole genome shotgun sequence of Glutamicibacter uratoxydans NBRC 15515.</title>
        <authorList>
            <person name="Hosoyama A."/>
            <person name="Uohara A."/>
            <person name="Ohji S."/>
            <person name="Ichikawa N."/>
        </authorList>
    </citation>
    <scope>NUCLEOTIDE SEQUENCE [LARGE SCALE GENOMIC DNA]</scope>
    <source>
        <strain evidence="2 3">NBRC 15515</strain>
    </source>
</reference>
<accession>A0A4Y4DQX4</accession>
<evidence type="ECO:0000313" key="2">
    <source>
        <dbReference type="EMBL" id="GED07739.1"/>
    </source>
</evidence>
<name>A0A4Y4DQX4_GLUUR</name>
<dbReference type="AlphaFoldDB" id="A0A4Y4DQX4"/>
<dbReference type="InterPro" id="IPR029464">
    <property type="entry name" value="HSDR_N"/>
</dbReference>
<gene>
    <name evidence="2" type="ORF">AUR04nite_32710</name>
</gene>
<dbReference type="Proteomes" id="UP000316612">
    <property type="component" value="Unassembled WGS sequence"/>
</dbReference>